<reference evidence="2 3" key="1">
    <citation type="submission" date="2015-10" db="EMBL/GenBank/DDBJ databases">
        <title>Full genome of DAOMC 229536 Phialocephala scopiformis, a fungal endophyte of spruce producing the potent anti-insectan compound rugulosin.</title>
        <authorList>
            <consortium name="DOE Joint Genome Institute"/>
            <person name="Walker A.K."/>
            <person name="Frasz S.L."/>
            <person name="Seifert K.A."/>
            <person name="Miller J.D."/>
            <person name="Mondo S.J."/>
            <person name="Labutti K."/>
            <person name="Lipzen A."/>
            <person name="Dockter R."/>
            <person name="Kennedy M."/>
            <person name="Grigoriev I.V."/>
            <person name="Spatafora J.W."/>
        </authorList>
    </citation>
    <scope>NUCLEOTIDE SEQUENCE [LARGE SCALE GENOMIC DNA]</scope>
    <source>
        <strain evidence="2 3">CBS 120377</strain>
    </source>
</reference>
<protein>
    <submittedName>
        <fullName evidence="2">Uncharacterized protein</fullName>
    </submittedName>
</protein>
<accession>A0A194XQI1</accession>
<keyword evidence="3" id="KW-1185">Reference proteome</keyword>
<dbReference type="OrthoDB" id="3595805at2759"/>
<dbReference type="GeneID" id="28816288"/>
<evidence type="ECO:0000313" key="3">
    <source>
        <dbReference type="Proteomes" id="UP000070700"/>
    </source>
</evidence>
<feature type="compositionally biased region" description="Basic and acidic residues" evidence="1">
    <location>
        <begin position="365"/>
        <end position="380"/>
    </location>
</feature>
<evidence type="ECO:0000256" key="1">
    <source>
        <dbReference type="SAM" id="MobiDB-lite"/>
    </source>
</evidence>
<organism evidence="2 3">
    <name type="scientific">Mollisia scopiformis</name>
    <name type="common">Conifer needle endophyte fungus</name>
    <name type="synonym">Phialocephala scopiformis</name>
    <dbReference type="NCBI Taxonomy" id="149040"/>
    <lineage>
        <taxon>Eukaryota</taxon>
        <taxon>Fungi</taxon>
        <taxon>Dikarya</taxon>
        <taxon>Ascomycota</taxon>
        <taxon>Pezizomycotina</taxon>
        <taxon>Leotiomycetes</taxon>
        <taxon>Helotiales</taxon>
        <taxon>Mollisiaceae</taxon>
        <taxon>Mollisia</taxon>
    </lineage>
</organism>
<dbReference type="InParanoid" id="A0A194XQI1"/>
<dbReference type="AlphaFoldDB" id="A0A194XQI1"/>
<dbReference type="STRING" id="149040.A0A194XQI1"/>
<feature type="region of interest" description="Disordered" evidence="1">
    <location>
        <begin position="365"/>
        <end position="391"/>
    </location>
</feature>
<sequence>MTEIKYAIVILSGNPNWIPWKEVTKTTAIEVDVWKYMDPDVNEPTMVPILAEPIKPTPSTIKNDIIITPASTRTATPGTAHSIPTTTPAVTRPAKFSDLDQDEREELRSLREEYAYKMKKYDRQVEALRAMEAHIQNTIDPKLLIYTYNCPNAWKMMHNLKMECAPTDYSRKKTILGKWGKLKSTAKSSTDLEHWLREWHTIYDEGIELKVPELVDTDRACHDFLTAIYPIAPSFSDSKELEMLDDKQPWSFKQLVRQYSQWRRNTSDRPRTTVKNLAYIAKKQDKPQRSNSPASFNGKERADYTQLPCLCGETQSYSDCPYIIPSKRSSTWKADPEIQKQVDDKVENGSFRLKRRIQFLRDQAEQRIKDKAKSDKKTPDKSSTSAKPAVQVAKGDMYVVKTEFQLTLSRAFLARETLR</sequence>
<dbReference type="Proteomes" id="UP000070700">
    <property type="component" value="Unassembled WGS sequence"/>
</dbReference>
<dbReference type="KEGG" id="psco:LY89DRAFT_299450"/>
<gene>
    <name evidence="2" type="ORF">LY89DRAFT_299450</name>
</gene>
<name>A0A194XQI1_MOLSC</name>
<proteinExistence type="predicted"/>
<evidence type="ECO:0000313" key="2">
    <source>
        <dbReference type="EMBL" id="KUJ22453.1"/>
    </source>
</evidence>
<dbReference type="EMBL" id="KQ947406">
    <property type="protein sequence ID" value="KUJ22453.1"/>
    <property type="molecule type" value="Genomic_DNA"/>
</dbReference>
<dbReference type="RefSeq" id="XP_018076808.1">
    <property type="nucleotide sequence ID" value="XM_018206562.1"/>
</dbReference>